<sequence length="188" mass="22435">MCRYGINTYKPHYACFECRKTFKRRLLKDIDRDSIEFEKQSYKCPECGGITANMGFDFESPKKPNTKAWNHMESLYETGITFHSCGCTGPGYIPRDKNKLIEFLNEKKVIYVENLRFWTTRLEPKNESEKSKDWDKNSHFLFSLPREFTTGTKKKRYTDLKKAVEYWTERINEIDSRIIKITNKIRHS</sequence>
<dbReference type="Proteomes" id="UP000256919">
    <property type="component" value="Unassembled WGS sequence"/>
</dbReference>
<keyword evidence="2" id="KW-1185">Reference proteome</keyword>
<evidence type="ECO:0000313" key="2">
    <source>
        <dbReference type="Proteomes" id="UP000256919"/>
    </source>
</evidence>
<evidence type="ECO:0000313" key="1">
    <source>
        <dbReference type="EMBL" id="REE27176.1"/>
    </source>
</evidence>
<dbReference type="RefSeq" id="WP_115807548.1">
    <property type="nucleotide sequence ID" value="NZ_QREI01000001.1"/>
</dbReference>
<accession>A0A3D9N6W3</accession>
<dbReference type="EMBL" id="QREI01000001">
    <property type="protein sequence ID" value="REE27176.1"/>
    <property type="molecule type" value="Genomic_DNA"/>
</dbReference>
<organism evidence="1 2">
    <name type="scientific">Winogradskyella pacifica</name>
    <dbReference type="NCBI Taxonomy" id="664642"/>
    <lineage>
        <taxon>Bacteria</taxon>
        <taxon>Pseudomonadati</taxon>
        <taxon>Bacteroidota</taxon>
        <taxon>Flavobacteriia</taxon>
        <taxon>Flavobacteriales</taxon>
        <taxon>Flavobacteriaceae</taxon>
        <taxon>Winogradskyella</taxon>
    </lineage>
</organism>
<protein>
    <submittedName>
        <fullName evidence="1">Uncharacterized protein</fullName>
    </submittedName>
</protein>
<proteinExistence type="predicted"/>
<reference evidence="1 2" key="1">
    <citation type="submission" date="2018-07" db="EMBL/GenBank/DDBJ databases">
        <title>Genomic Encyclopedia of Type Strains, Phase III (KMG-III): the genomes of soil and plant-associated and newly described type strains.</title>
        <authorList>
            <person name="Whitman W."/>
        </authorList>
    </citation>
    <scope>NUCLEOTIDE SEQUENCE [LARGE SCALE GENOMIC DNA]</scope>
    <source>
        <strain evidence="1 2">CECT 7948</strain>
    </source>
</reference>
<name>A0A3D9N6W3_9FLAO</name>
<comment type="caution">
    <text evidence="1">The sequence shown here is derived from an EMBL/GenBank/DDBJ whole genome shotgun (WGS) entry which is preliminary data.</text>
</comment>
<gene>
    <name evidence="1" type="ORF">DFQ09_1013</name>
</gene>
<dbReference type="OrthoDB" id="69438at2"/>
<dbReference type="AlphaFoldDB" id="A0A3D9N6W3"/>